<keyword evidence="2" id="KW-1185">Reference proteome</keyword>
<dbReference type="Proteomes" id="UP001396334">
    <property type="component" value="Unassembled WGS sequence"/>
</dbReference>
<evidence type="ECO:0000313" key="2">
    <source>
        <dbReference type="Proteomes" id="UP001396334"/>
    </source>
</evidence>
<dbReference type="EMBL" id="JBBPBN010000019">
    <property type="protein sequence ID" value="KAK9018358.1"/>
    <property type="molecule type" value="Genomic_DNA"/>
</dbReference>
<proteinExistence type="predicted"/>
<protein>
    <submittedName>
        <fullName evidence="1">Uncharacterized protein</fullName>
    </submittedName>
</protein>
<accession>A0ABR2RZF4</accession>
<sequence length="83" mass="8644">MGAGSHGGAGSFASGVGVARRIGELVAVEAGEREDIHVPLIEWKSVAAQQSQEFELGSKSPKSLIPIESSNLELGDTEIVLNQ</sequence>
<gene>
    <name evidence="1" type="ORF">V6N11_001334</name>
</gene>
<name>A0ABR2RZF4_9ROSI</name>
<comment type="caution">
    <text evidence="1">The sequence shown here is derived from an EMBL/GenBank/DDBJ whole genome shotgun (WGS) entry which is preliminary data.</text>
</comment>
<evidence type="ECO:0000313" key="1">
    <source>
        <dbReference type="EMBL" id="KAK9018358.1"/>
    </source>
</evidence>
<reference evidence="1 2" key="1">
    <citation type="journal article" date="2024" name="G3 (Bethesda)">
        <title>Genome assembly of Hibiscus sabdariffa L. provides insights into metabolisms of medicinal natural products.</title>
        <authorList>
            <person name="Kim T."/>
        </authorList>
    </citation>
    <scope>NUCLEOTIDE SEQUENCE [LARGE SCALE GENOMIC DNA]</scope>
    <source>
        <strain evidence="1">TK-2024</strain>
        <tissue evidence="1">Old leaves</tissue>
    </source>
</reference>
<organism evidence="1 2">
    <name type="scientific">Hibiscus sabdariffa</name>
    <name type="common">roselle</name>
    <dbReference type="NCBI Taxonomy" id="183260"/>
    <lineage>
        <taxon>Eukaryota</taxon>
        <taxon>Viridiplantae</taxon>
        <taxon>Streptophyta</taxon>
        <taxon>Embryophyta</taxon>
        <taxon>Tracheophyta</taxon>
        <taxon>Spermatophyta</taxon>
        <taxon>Magnoliopsida</taxon>
        <taxon>eudicotyledons</taxon>
        <taxon>Gunneridae</taxon>
        <taxon>Pentapetalae</taxon>
        <taxon>rosids</taxon>
        <taxon>malvids</taxon>
        <taxon>Malvales</taxon>
        <taxon>Malvaceae</taxon>
        <taxon>Malvoideae</taxon>
        <taxon>Hibiscus</taxon>
    </lineage>
</organism>